<dbReference type="SUPFAM" id="SSF48371">
    <property type="entry name" value="ARM repeat"/>
    <property type="match status" value="1"/>
</dbReference>
<keyword evidence="2" id="KW-1185">Reference proteome</keyword>
<gene>
    <name evidence="1" type="ORF">KIH39_01680</name>
</gene>
<dbReference type="KEGG" id="tsph:KIH39_01680"/>
<proteinExistence type="predicted"/>
<organism evidence="1 2">
    <name type="scientific">Telmatocola sphagniphila</name>
    <dbReference type="NCBI Taxonomy" id="1123043"/>
    <lineage>
        <taxon>Bacteria</taxon>
        <taxon>Pseudomonadati</taxon>
        <taxon>Planctomycetota</taxon>
        <taxon>Planctomycetia</taxon>
        <taxon>Gemmatales</taxon>
        <taxon>Gemmataceae</taxon>
    </lineage>
</organism>
<dbReference type="InterPro" id="IPR011989">
    <property type="entry name" value="ARM-like"/>
</dbReference>
<evidence type="ECO:0000313" key="2">
    <source>
        <dbReference type="Proteomes" id="UP000676194"/>
    </source>
</evidence>
<reference evidence="1" key="1">
    <citation type="submission" date="2021-05" db="EMBL/GenBank/DDBJ databases">
        <title>Complete genome sequence of the cellulolytic planctomycete Telmatocola sphagniphila SP2T and characterization of the first cellulase from planctomycetes.</title>
        <authorList>
            <person name="Rakitin A.L."/>
            <person name="Beletsky A.V."/>
            <person name="Naumoff D.G."/>
            <person name="Kulichevskaya I.S."/>
            <person name="Mardanov A.V."/>
            <person name="Ravin N.V."/>
            <person name="Dedysh S.N."/>
        </authorList>
    </citation>
    <scope>NUCLEOTIDE SEQUENCE</scope>
    <source>
        <strain evidence="1">SP2T</strain>
    </source>
</reference>
<evidence type="ECO:0008006" key="3">
    <source>
        <dbReference type="Google" id="ProtNLM"/>
    </source>
</evidence>
<evidence type="ECO:0000313" key="1">
    <source>
        <dbReference type="EMBL" id="QVL32653.1"/>
    </source>
</evidence>
<dbReference type="Proteomes" id="UP000676194">
    <property type="component" value="Chromosome"/>
</dbReference>
<accession>A0A8E6B698</accession>
<dbReference type="RefSeq" id="WP_213497545.1">
    <property type="nucleotide sequence ID" value="NZ_CP074694.1"/>
</dbReference>
<dbReference type="InterPro" id="IPR016024">
    <property type="entry name" value="ARM-type_fold"/>
</dbReference>
<dbReference type="AlphaFoldDB" id="A0A8E6B698"/>
<dbReference type="EMBL" id="CP074694">
    <property type="protein sequence ID" value="QVL32653.1"/>
    <property type="molecule type" value="Genomic_DNA"/>
</dbReference>
<dbReference type="Gene3D" id="1.25.10.10">
    <property type="entry name" value="Leucine-rich Repeat Variant"/>
    <property type="match status" value="2"/>
</dbReference>
<sequence>MSSVPLKNILKLVDPKQTTEIRRSAIVVLGELGQREGDTSEAIHECLRDTDQGIRLASIVAIGQLKIDAALPELLEKIKHGGLESELAADAVAKLGVKGRKALQDLMGKVAPGLRKYIASSLAASGADRADADALKILQDKDPAVVEAALGSMMGSIPNLGASQRKALADQLIELVSNKKQPIATSMEAAALKLLAVFDDPRIGKILWERVQPGRNPDIRMAALQSIGKFTTSPNKEQLAILFGCACEPDFRMAAPALMMLKNVKVTDKSLNDWLVLFKAVDSATRQFAMDKLEGFDTPELAGALLPLIRSSDRKFAEAATRKLTELESGRKLLSEALLEAETPDQYWQYARMLVPIAKQYPARWRDTVFKKLTKYIEENDRRADSLVFLMGETDAGDLRERLETFAVELRKKKAYERAYPFLRTLARDPACGMSARFELATVGLKLSAKDFSEDSRAKDTCLHSFSTLLQHQQNDEEIFQQLEKVKWLEPEDLYYLGFHFADHEARHKKFASLVLKLVVKRSPKSKLGQNAKAKLKTSGLQ</sequence>
<name>A0A8E6B698_9BACT</name>
<protein>
    <recommendedName>
        <fullName evidence="3">HEAT repeat domain-containing protein</fullName>
    </recommendedName>
</protein>